<dbReference type="GO" id="GO:0043041">
    <property type="term" value="P:amino acid activation for nonribosomal peptide biosynthetic process"/>
    <property type="evidence" value="ECO:0007669"/>
    <property type="project" value="TreeGrafter"/>
</dbReference>
<dbReference type="AlphaFoldDB" id="A0A2T6B7E6"/>
<dbReference type="Proteomes" id="UP000244069">
    <property type="component" value="Unassembled WGS sequence"/>
</dbReference>
<dbReference type="PANTHER" id="PTHR45527">
    <property type="entry name" value="NONRIBOSOMAL PEPTIDE SYNTHETASE"/>
    <property type="match status" value="1"/>
</dbReference>
<dbReference type="GO" id="GO:0005829">
    <property type="term" value="C:cytosol"/>
    <property type="evidence" value="ECO:0007669"/>
    <property type="project" value="TreeGrafter"/>
</dbReference>
<dbReference type="CDD" id="cd19531">
    <property type="entry name" value="LCL_NRPS-like"/>
    <property type="match status" value="1"/>
</dbReference>
<dbReference type="Gene3D" id="3.30.559.10">
    <property type="entry name" value="Chloramphenicol acetyltransferase-like domain"/>
    <property type="match status" value="1"/>
</dbReference>
<proteinExistence type="predicted"/>
<dbReference type="GO" id="GO:0009366">
    <property type="term" value="C:enterobactin synthetase complex"/>
    <property type="evidence" value="ECO:0007669"/>
    <property type="project" value="TreeGrafter"/>
</dbReference>
<evidence type="ECO:0000313" key="5">
    <source>
        <dbReference type="Proteomes" id="UP000244069"/>
    </source>
</evidence>
<dbReference type="Gene3D" id="3.40.50.980">
    <property type="match status" value="2"/>
</dbReference>
<feature type="domain" description="Carrier" evidence="3">
    <location>
        <begin position="1046"/>
        <end position="1121"/>
    </location>
</feature>
<protein>
    <submittedName>
        <fullName evidence="4">Amino acid adenylation domain-containing protein</fullName>
    </submittedName>
</protein>
<dbReference type="InterPro" id="IPR036736">
    <property type="entry name" value="ACP-like_sf"/>
</dbReference>
<dbReference type="Pfam" id="PF00550">
    <property type="entry name" value="PP-binding"/>
    <property type="match status" value="1"/>
</dbReference>
<dbReference type="FunFam" id="3.40.50.12780:FF:000012">
    <property type="entry name" value="Non-ribosomal peptide synthetase"/>
    <property type="match status" value="1"/>
</dbReference>
<dbReference type="SUPFAM" id="SSF52777">
    <property type="entry name" value="CoA-dependent acyltransferases"/>
    <property type="match status" value="2"/>
</dbReference>
<dbReference type="InterPro" id="IPR045851">
    <property type="entry name" value="AMP-bd_C_sf"/>
</dbReference>
<dbReference type="InterPro" id="IPR041464">
    <property type="entry name" value="TubC_N"/>
</dbReference>
<dbReference type="FunFam" id="3.30.300.30:FF:000010">
    <property type="entry name" value="Enterobactin synthetase component F"/>
    <property type="match status" value="1"/>
</dbReference>
<reference evidence="4 5" key="1">
    <citation type="submission" date="2018-04" db="EMBL/GenBank/DDBJ databases">
        <title>Genomic Encyclopedia of Archaeal and Bacterial Type Strains, Phase II (KMG-II): from individual species to whole genera.</title>
        <authorList>
            <person name="Goeker M."/>
        </authorList>
    </citation>
    <scope>NUCLEOTIDE SEQUENCE [LARGE SCALE GENOMIC DNA]</scope>
    <source>
        <strain evidence="4 5">DSM 29329</strain>
    </source>
</reference>
<dbReference type="EMBL" id="QBKN01000002">
    <property type="protein sequence ID" value="PTX51976.1"/>
    <property type="molecule type" value="Genomic_DNA"/>
</dbReference>
<dbReference type="GO" id="GO:0047527">
    <property type="term" value="F:2,3-dihydroxybenzoate-serine ligase activity"/>
    <property type="evidence" value="ECO:0007669"/>
    <property type="project" value="TreeGrafter"/>
</dbReference>
<evidence type="ECO:0000256" key="2">
    <source>
        <dbReference type="ARBA" id="ARBA00022553"/>
    </source>
</evidence>
<keyword evidence="2" id="KW-0597">Phosphoprotein</keyword>
<gene>
    <name evidence="4" type="ORF">C8N44_10220</name>
</gene>
<dbReference type="InterPro" id="IPR001242">
    <property type="entry name" value="Condensation_dom"/>
</dbReference>
<keyword evidence="5" id="KW-1185">Reference proteome</keyword>
<dbReference type="InterPro" id="IPR000873">
    <property type="entry name" value="AMP-dep_synth/lig_dom"/>
</dbReference>
<dbReference type="Gene3D" id="2.30.38.10">
    <property type="entry name" value="Luciferase, Domain 3"/>
    <property type="match status" value="1"/>
</dbReference>
<dbReference type="InterPro" id="IPR023213">
    <property type="entry name" value="CAT-like_dom_sf"/>
</dbReference>
<organism evidence="4 5">
    <name type="scientific">Allosediminivita pacifica</name>
    <dbReference type="NCBI Taxonomy" id="1267769"/>
    <lineage>
        <taxon>Bacteria</taxon>
        <taxon>Pseudomonadati</taxon>
        <taxon>Pseudomonadota</taxon>
        <taxon>Alphaproteobacteria</taxon>
        <taxon>Rhodobacterales</taxon>
        <taxon>Paracoccaceae</taxon>
        <taxon>Allosediminivita</taxon>
    </lineage>
</organism>
<dbReference type="InterPro" id="IPR010071">
    <property type="entry name" value="AA_adenyl_dom"/>
</dbReference>
<dbReference type="PANTHER" id="PTHR45527:SF1">
    <property type="entry name" value="FATTY ACID SYNTHASE"/>
    <property type="match status" value="1"/>
</dbReference>
<dbReference type="RefSeq" id="WP_107974456.1">
    <property type="nucleotide sequence ID" value="NZ_BMEZ01000002.1"/>
</dbReference>
<dbReference type="InterPro" id="IPR009081">
    <property type="entry name" value="PP-bd_ACP"/>
</dbReference>
<dbReference type="PROSITE" id="PS00455">
    <property type="entry name" value="AMP_BINDING"/>
    <property type="match status" value="1"/>
</dbReference>
<dbReference type="InterPro" id="IPR025110">
    <property type="entry name" value="AMP-bd_C"/>
</dbReference>
<dbReference type="Pfam" id="PF13193">
    <property type="entry name" value="AMP-binding_C"/>
    <property type="match status" value="1"/>
</dbReference>
<keyword evidence="1" id="KW-0596">Phosphopantetheine</keyword>
<dbReference type="Pfam" id="PF00668">
    <property type="entry name" value="Condensation"/>
    <property type="match status" value="1"/>
</dbReference>
<dbReference type="Pfam" id="PF00501">
    <property type="entry name" value="AMP-binding"/>
    <property type="match status" value="1"/>
</dbReference>
<dbReference type="GO" id="GO:0031177">
    <property type="term" value="F:phosphopantetheine binding"/>
    <property type="evidence" value="ECO:0007669"/>
    <property type="project" value="TreeGrafter"/>
</dbReference>
<dbReference type="SUPFAM" id="SSF47336">
    <property type="entry name" value="ACP-like"/>
    <property type="match status" value="1"/>
</dbReference>
<dbReference type="PROSITE" id="PS50075">
    <property type="entry name" value="CARRIER"/>
    <property type="match status" value="1"/>
</dbReference>
<dbReference type="InterPro" id="IPR020845">
    <property type="entry name" value="AMP-binding_CS"/>
</dbReference>
<dbReference type="Gene3D" id="3.30.559.30">
    <property type="entry name" value="Nonribosomal peptide synthetase, condensation domain"/>
    <property type="match status" value="1"/>
</dbReference>
<comment type="caution">
    <text evidence="4">The sequence shown here is derived from an EMBL/GenBank/DDBJ whole genome shotgun (WGS) entry which is preliminary data.</text>
</comment>
<dbReference type="FunFam" id="3.40.50.980:FF:000001">
    <property type="entry name" value="Non-ribosomal peptide synthetase"/>
    <property type="match status" value="1"/>
</dbReference>
<evidence type="ECO:0000256" key="1">
    <source>
        <dbReference type="ARBA" id="ARBA00022450"/>
    </source>
</evidence>
<name>A0A2T6B7E6_9RHOB</name>
<dbReference type="OrthoDB" id="9803968at2"/>
<dbReference type="Gene3D" id="3.40.50.1820">
    <property type="entry name" value="alpha/beta hydrolase"/>
    <property type="match status" value="1"/>
</dbReference>
<accession>A0A2T6B7E6</accession>
<dbReference type="Gene3D" id="3.30.300.30">
    <property type="match status" value="1"/>
</dbReference>
<sequence>MNAQHKKEFDAWALLRELRSARVILSVEGDQLRVRAPSGTLTDTLKDRLRTHRDALVEHLKSAGGRPDVVPANTASQRPREGNFPLSFAQQRLWFLERVNTGSNAYVIGGAVRILGAFDPDLLFDSCRELVRRHEALRTRFGENSGEPYAEVLKELPPDLNLVDVSGVAEQDRMARAKALVSEKMGFSFDLHAGPLFAVTIYRFAPDDHVVLTRVHHIISDGWSLAVISRELLTIYDALRQGRSDALPPVEAHSVDHSLWERDRAASGQWQRDIDYWCKELVNVPALTELPVDRPHPNRPSYRGERFSAQLDEGLCDGLRGVGKQTGATLYMVLLAALQVLLHRHSGQEDVLIGSPVANRMERRFNNTVGCLINNVVLRGELGQDPTFAEFLAQAKAKVLSAHDHCEPPFDMVVDELKPERSTRHAPVFQVLFTLLSFAEFDSVLPGTTSVDIPIETGATRFDLSVEITERKGGLKVSYEYATDLFDRATIAGLQDRYETLLRSIVADPGQRVSDLDIVSASDHMRLAELSEGRPLSFDRVTTADRLIDEIAGEYPEREAVVAGGTSLDYRTLVRRANGLAAQLVARGVGKGDLVAVALEPNADLVVALLAVWKAGAAYVPLDPLHPAERLAMILEDSEPAALVTSVGIEGVLTGADVPRILIDGDAVEPSDATPQRSAGARDLAYVIYTSGSTGRPKGVEVEHGNLLSFLAAMRVDPGMAAGDRVLSVTTPSFDIAGLEIWLPLTTGATTVLAERTARIDGAALGRLLEGQRITMMQATPATWRLLLDSGWPGMLRLRALCGGEAMPRALAEALIPKVRTLWNMYGPTETTIWSTVRRVETAEDAGSIGRPIRNTRVAVTDQAGRPVPPGIVGELCIAGDGVARGYRNRPDLTEERFTLVDFPASGPVRAYRTGDLVRQRGDGAIVYVGRNDFQVKVRGFRIELGEVEAQLALVPGVADCVVVAHVPEGGQAALVAYVVPAEEEAFNAEVARRMMRASLPEYMVPGVFLELDALPLTPNRKVDRRALPRPEPAVAVAAAVPQDDVVMSETERRIAALWCEVLGLPGVGNDQSFFDVGGHSMLLVKLHEKLTASFGDRIPLIDLFRRTTVAAQAEGYDGDGAAVDAAQVMRARQRAEQYGNV</sequence>
<dbReference type="SUPFAM" id="SSF56801">
    <property type="entry name" value="Acetyl-CoA synthetase-like"/>
    <property type="match status" value="1"/>
</dbReference>
<dbReference type="InterPro" id="IPR029058">
    <property type="entry name" value="AB_hydrolase_fold"/>
</dbReference>
<dbReference type="Pfam" id="PF18563">
    <property type="entry name" value="TubC_N"/>
    <property type="match status" value="1"/>
</dbReference>
<dbReference type="NCBIfam" id="TIGR01733">
    <property type="entry name" value="AA-adenyl-dom"/>
    <property type="match status" value="1"/>
</dbReference>
<evidence type="ECO:0000313" key="4">
    <source>
        <dbReference type="EMBL" id="PTX51976.1"/>
    </source>
</evidence>
<evidence type="ECO:0000259" key="3">
    <source>
        <dbReference type="PROSITE" id="PS50075"/>
    </source>
</evidence>
<dbReference type="InterPro" id="IPR044894">
    <property type="entry name" value="TubC_N_sf"/>
</dbReference>
<dbReference type="CDD" id="cd12116">
    <property type="entry name" value="A_NRPS_Ta1_like"/>
    <property type="match status" value="1"/>
</dbReference>
<dbReference type="Gene3D" id="1.10.10.1830">
    <property type="entry name" value="Non-ribosomal peptide synthase, adenylation domain"/>
    <property type="match status" value="1"/>
</dbReference>
<dbReference type="GO" id="GO:0009239">
    <property type="term" value="P:enterobactin biosynthetic process"/>
    <property type="evidence" value="ECO:0007669"/>
    <property type="project" value="TreeGrafter"/>
</dbReference>